<dbReference type="GO" id="GO:0005634">
    <property type="term" value="C:nucleus"/>
    <property type="evidence" value="ECO:0007669"/>
    <property type="project" value="TreeGrafter"/>
</dbReference>
<dbReference type="PANTHER" id="PTHR11254">
    <property type="entry name" value="HECT DOMAIN UBIQUITIN-PROTEIN LIGASE"/>
    <property type="match status" value="1"/>
</dbReference>
<feature type="region of interest" description="Disordered" evidence="8">
    <location>
        <begin position="933"/>
        <end position="1086"/>
    </location>
</feature>
<comment type="similarity">
    <text evidence="6">Belongs to the UPL family. TOM1/PTR1 subfamily.</text>
</comment>
<feature type="non-terminal residue" evidence="10">
    <location>
        <position position="1"/>
    </location>
</feature>
<dbReference type="InterPro" id="IPR000569">
    <property type="entry name" value="HECT_dom"/>
</dbReference>
<dbReference type="PANTHER" id="PTHR11254:SF67">
    <property type="entry name" value="E3 UBIQUITIN-PROTEIN LIGASE HUWE1"/>
    <property type="match status" value="1"/>
</dbReference>
<dbReference type="PROSITE" id="PS50237">
    <property type="entry name" value="HECT"/>
    <property type="match status" value="1"/>
</dbReference>
<evidence type="ECO:0000256" key="2">
    <source>
        <dbReference type="ARBA" id="ARBA00004906"/>
    </source>
</evidence>
<dbReference type="GO" id="GO:0061630">
    <property type="term" value="F:ubiquitin protein ligase activity"/>
    <property type="evidence" value="ECO:0007669"/>
    <property type="project" value="UniProtKB-EC"/>
</dbReference>
<proteinExistence type="inferred from homology"/>
<keyword evidence="11" id="KW-1185">Reference proteome</keyword>
<dbReference type="InterPro" id="IPR025527">
    <property type="entry name" value="HUWE1/Rev1_UBM"/>
</dbReference>
<dbReference type="SUPFAM" id="SSF56204">
    <property type="entry name" value="Hect, E3 ligase catalytic domain"/>
    <property type="match status" value="1"/>
</dbReference>
<keyword evidence="5 7" id="KW-0833">Ubl conjugation pathway</keyword>
<dbReference type="FunFam" id="3.90.1750.10:FF:000003">
    <property type="entry name" value="E3 ubiquitin-protein ligase UPL1"/>
    <property type="match status" value="1"/>
</dbReference>
<feature type="region of interest" description="Disordered" evidence="8">
    <location>
        <begin position="1406"/>
        <end position="1438"/>
    </location>
</feature>
<dbReference type="InterPro" id="IPR035983">
    <property type="entry name" value="Hect_E3_ubiquitin_ligase"/>
</dbReference>
<evidence type="ECO:0000256" key="7">
    <source>
        <dbReference type="PROSITE-ProRule" id="PRU00104"/>
    </source>
</evidence>
<evidence type="ECO:0000313" key="10">
    <source>
        <dbReference type="EMBL" id="RCI07142.1"/>
    </source>
</evidence>
<feature type="compositionally biased region" description="Acidic residues" evidence="8">
    <location>
        <begin position="1074"/>
        <end position="1085"/>
    </location>
</feature>
<evidence type="ECO:0000256" key="6">
    <source>
        <dbReference type="ARBA" id="ARBA00034494"/>
    </source>
</evidence>
<dbReference type="Proteomes" id="UP000253551">
    <property type="component" value="Unassembled WGS sequence"/>
</dbReference>
<evidence type="ECO:0000256" key="8">
    <source>
        <dbReference type="SAM" id="MobiDB-lite"/>
    </source>
</evidence>
<sequence>DGTAEEIEEADLTDPRVVNTRRFSELLSGVSPVIMLLFQSIIKLEPYINRNPSEEEGCKWFLISREISVEILKNFQWITESFENREDYIAAVSTLFSMLILEDTERRHMVSLVAVWFGAIGGIRWVVDNLTTPYSQKVANMISREDVNTTAYEQANSCLEVLYPVLQHLSIPSLYSDSVLKDIAERDKKLEMLYPENWLIFVRSGILRIKCVLDEPEFPQFPKHTIRAFLGCIKQCMYLHGERFTKLEDGFSADHGFSDLQVEDEYLQDLVTRIKNSVSPAPEETYDIVQDMSVSISFIGRAAYLLNSLRRAIRSKLPKVLISLVQDREDLDFIVRDTLIALACGDPSEAEENSKLMAQFFEGMATNGEDTLSLFENCVNRIRIFALMLREPKVQGFVSEWVSALSKLIGWVEFLEIATDNPEFSNPKWLTTLFLILESSIAQAENRPYDDSNYIDTINASVLIRCCVRLLLMDNLTEDNLLSTLRIIVRLTKRPELAKGFLLASGLPALFERPRCHFDDTVRIQQAYVIIILRHMMEDKHVMSNLMREWLMFCSRKYYSKTLPFEKKMKMAQPLFLRHPTEFIDLIQNINEGDKLVFNKKSPIEEDNHYMSRTVVHYILKELVITQANPEETNQKLGYTGYLIECLLELVSSYPSCKEDIISYKVPLDIKFHYTQDMVPESNHSILNVFLNIMVPYGLMNAVTDIERKRKCIFIWTVGLFVSLCYDTAHSGNMKPNDDQASDSGSESSWQDKPGTQGPEDEERGEILTAVRTQVMQAIAGFLEYYTKAKTRSSAKYAKYYTLAELCHYILNSRQADINPHYVVSPLVKEKNTKDLTKLMIDNNFVPLLVDAIQNVDVNYPNAKFILNSLLRPLEKLAKMASWFEQERPYDQKRERLIQERYYSVMDSERSTTPVDEIEELYRNSSMAILDGTAVEDDEEDHTDFNSEDEEIDMASSGEESINDEDHEESSEDEMMVDVEHDEDEEDDADREMNELMRNHRHHLPDTDEENSSGTEESLDEDEDDSSDSFEEEAVSDVYNSDMSDEVESEHEENWYAHNNERQRERTAGNDLFPNEEGETEDEEIVNGPQGYDITVRRRTAGGSRNMVVVNNHPNTIHMPSVAGSLGTSNKIQFLSKELPFSRDDIILHPLLRKFVDHATSDLKECITGSTSMSHLQPYKDIIGHGALVTLQSAVSSSYRPAPNDDNINPEILDAGLIVPDSDVVTESNEDDKENKNVLHMLLEFSPVPTIERWNQVTQMAFINITAAAIAKTMAARLPEVEIEQRHGEDKEDYVFEEEGDSPTAALYSFQNISENETPSTAQEDNINITFRGQEVEVQRNDIGPQFLDALPEDFRAQLLNAQDNDDDDVFVEVPFDGLDPDFLAALPDDIREDLVRQEETISLRRRLGSEEREDPAQSPENIQDNQEQTQESPSDEEEINITDFDENELPTENITAPKPTQFLDIIRIVDRSQLSILARLLFVPQSIVKVLLNRLLLNLCENTTTCDDLLSLLLCVLQDECSDLPAVDRSFSRLLNQVVATAHIDNGFEIIITSLKSVATQSGLLISKELEVVLSILEKLKIGKEMETSALKQFSTATSQQMKLLRVLNTMRYLYAKKNKIEENDDEEEDAKIKPEMYDGIDLQPLWKVLGSCLRIIRDKEDLVDVGNVLLPLVECFMTVSKDCISTETISDQNTLFIEFTNEHKKLLNMMVRNNPFLMNGPFSCLAHVPMILDFDNKRAYFTEVLRKAFNSAEKFPTIQLSVRREYTFEDTYEQIHELTSDEVRYGKLKVQFNDEEGVDEGGVSREWLSTLARQMFDPNYALFITSAADKLTYLPNRASGVNPDHLSYFKFVGRIIGKAIHDDRLLDAYFTRSFYKLILGRPVDYKDLEAVDPAYYKSLVWMLENDITNVIDLTFSVEVDDFGTTKIIDLKPDGENIPVTQENKHEYVNLITSQKLVLAIKPQVDAFLEGFYEIIPYQNIKIFNEQELELLISGLPDIDIDDWKANTEYQGYNFQSPQIQWFWRAVRSFDEEERAKLLQFATGTSKVPLGGFSALQGSNGLQSFNQVDLPQYQTYEDLRRSLFKAISECSIGFGFV</sequence>
<dbReference type="EMBL" id="PJQM01000027">
    <property type="protein sequence ID" value="RCI07142.1"/>
    <property type="molecule type" value="Genomic_DNA"/>
</dbReference>
<dbReference type="GO" id="GO:0005737">
    <property type="term" value="C:cytoplasm"/>
    <property type="evidence" value="ECO:0007669"/>
    <property type="project" value="TreeGrafter"/>
</dbReference>
<evidence type="ECO:0000256" key="3">
    <source>
        <dbReference type="ARBA" id="ARBA00012485"/>
    </source>
</evidence>
<feature type="compositionally biased region" description="Polar residues" evidence="8">
    <location>
        <begin position="742"/>
        <end position="751"/>
    </location>
</feature>
<comment type="caution">
    <text evidence="7">Lacks conserved residue(s) required for the propagation of feature annotation.</text>
</comment>
<accession>A0A367KYU6</accession>
<dbReference type="Pfam" id="PF14377">
    <property type="entry name" value="UBM"/>
    <property type="match status" value="2"/>
</dbReference>
<protein>
    <recommendedName>
        <fullName evidence="3">HECT-type E3 ubiquitin transferase</fullName>
        <ecNumber evidence="3">2.3.2.26</ecNumber>
    </recommendedName>
</protein>
<feature type="compositionally biased region" description="Acidic residues" evidence="8">
    <location>
        <begin position="934"/>
        <end position="953"/>
    </location>
</feature>
<dbReference type="GO" id="GO:0000209">
    <property type="term" value="P:protein polyubiquitination"/>
    <property type="evidence" value="ECO:0007669"/>
    <property type="project" value="TreeGrafter"/>
</dbReference>
<organism evidence="10 11">
    <name type="scientific">Rhizopus stolonifer</name>
    <name type="common">Rhizopus nigricans</name>
    <dbReference type="NCBI Taxonomy" id="4846"/>
    <lineage>
        <taxon>Eukaryota</taxon>
        <taxon>Fungi</taxon>
        <taxon>Fungi incertae sedis</taxon>
        <taxon>Mucoromycota</taxon>
        <taxon>Mucoromycotina</taxon>
        <taxon>Mucoromycetes</taxon>
        <taxon>Mucorales</taxon>
        <taxon>Mucorineae</taxon>
        <taxon>Rhizopodaceae</taxon>
        <taxon>Rhizopus</taxon>
    </lineage>
</organism>
<feature type="compositionally biased region" description="Acidic residues" evidence="8">
    <location>
        <begin position="961"/>
        <end position="990"/>
    </location>
</feature>
<dbReference type="GO" id="GO:0006511">
    <property type="term" value="P:ubiquitin-dependent protein catabolic process"/>
    <property type="evidence" value="ECO:0007669"/>
    <property type="project" value="TreeGrafter"/>
</dbReference>
<feature type="region of interest" description="Disordered" evidence="8">
    <location>
        <begin position="735"/>
        <end position="762"/>
    </location>
</feature>
<evidence type="ECO:0000259" key="9">
    <source>
        <dbReference type="PROSITE" id="PS50237"/>
    </source>
</evidence>
<dbReference type="Pfam" id="PF00632">
    <property type="entry name" value="HECT"/>
    <property type="match status" value="1"/>
</dbReference>
<feature type="domain" description="HECT" evidence="9">
    <location>
        <begin position="1781"/>
        <end position="2098"/>
    </location>
</feature>
<dbReference type="STRING" id="4846.A0A367KYU6"/>
<dbReference type="Gene3D" id="3.30.2160.10">
    <property type="entry name" value="Hect, E3 ligase catalytic domain"/>
    <property type="match status" value="1"/>
</dbReference>
<feature type="compositionally biased region" description="Polar residues" evidence="8">
    <location>
        <begin position="1419"/>
        <end position="1433"/>
    </location>
</feature>
<dbReference type="Gene3D" id="3.30.2410.10">
    <property type="entry name" value="Hect, E3 ligase catalytic domain"/>
    <property type="match status" value="1"/>
</dbReference>
<dbReference type="SMART" id="SM00119">
    <property type="entry name" value="HECTc"/>
    <property type="match status" value="1"/>
</dbReference>
<evidence type="ECO:0000256" key="1">
    <source>
        <dbReference type="ARBA" id="ARBA00000885"/>
    </source>
</evidence>
<feature type="compositionally biased region" description="Acidic residues" evidence="8">
    <location>
        <begin position="1007"/>
        <end position="1035"/>
    </location>
</feature>
<keyword evidence="4" id="KW-0808">Transferase</keyword>
<name>A0A367KYU6_RHIST</name>
<dbReference type="CDD" id="cd00078">
    <property type="entry name" value="HECTc"/>
    <property type="match status" value="1"/>
</dbReference>
<evidence type="ECO:0000313" key="11">
    <source>
        <dbReference type="Proteomes" id="UP000253551"/>
    </source>
</evidence>
<dbReference type="Gene3D" id="3.90.1750.10">
    <property type="entry name" value="Hect, E3 ligase catalytic domains"/>
    <property type="match status" value="1"/>
</dbReference>
<evidence type="ECO:0000256" key="5">
    <source>
        <dbReference type="ARBA" id="ARBA00022786"/>
    </source>
</evidence>
<comment type="caution">
    <text evidence="10">The sequence shown here is derived from an EMBL/GenBank/DDBJ whole genome shotgun (WGS) entry which is preliminary data.</text>
</comment>
<reference evidence="10 11" key="1">
    <citation type="journal article" date="2018" name="G3 (Bethesda)">
        <title>Phylogenetic and Phylogenomic Definition of Rhizopus Species.</title>
        <authorList>
            <person name="Gryganskyi A.P."/>
            <person name="Golan J."/>
            <person name="Dolatabadi S."/>
            <person name="Mondo S."/>
            <person name="Robb S."/>
            <person name="Idnurm A."/>
            <person name="Muszewska A."/>
            <person name="Steczkiewicz K."/>
            <person name="Masonjones S."/>
            <person name="Liao H.L."/>
            <person name="Gajdeczka M.T."/>
            <person name="Anike F."/>
            <person name="Vuek A."/>
            <person name="Anishchenko I.M."/>
            <person name="Voigt K."/>
            <person name="de Hoog G.S."/>
            <person name="Smith M.E."/>
            <person name="Heitman J."/>
            <person name="Vilgalys R."/>
            <person name="Stajich J.E."/>
        </authorList>
    </citation>
    <scope>NUCLEOTIDE SEQUENCE [LARGE SCALE GENOMIC DNA]</scope>
    <source>
        <strain evidence="10 11">LSU 92-RS-03</strain>
    </source>
</reference>
<dbReference type="FunFam" id="3.30.2160.10:FF:000001">
    <property type="entry name" value="E3 ubiquitin-protein ligase NEDD4-like"/>
    <property type="match status" value="1"/>
</dbReference>
<gene>
    <name evidence="10" type="ORF">CU098_002575</name>
</gene>
<dbReference type="OrthoDB" id="8068875at2759"/>
<comment type="pathway">
    <text evidence="2">Protein modification; protein ubiquitination.</text>
</comment>
<dbReference type="InterPro" id="IPR050409">
    <property type="entry name" value="E3_ubiq-protein_ligase"/>
</dbReference>
<dbReference type="EC" id="2.3.2.26" evidence="3"/>
<evidence type="ECO:0000256" key="4">
    <source>
        <dbReference type="ARBA" id="ARBA00022679"/>
    </source>
</evidence>
<feature type="compositionally biased region" description="Basic and acidic residues" evidence="8">
    <location>
        <begin position="1052"/>
        <end position="1068"/>
    </location>
</feature>
<comment type="catalytic activity">
    <reaction evidence="1">
        <text>S-ubiquitinyl-[E2 ubiquitin-conjugating enzyme]-L-cysteine + [acceptor protein]-L-lysine = [E2 ubiquitin-conjugating enzyme]-L-cysteine + N(6)-ubiquitinyl-[acceptor protein]-L-lysine.</text>
        <dbReference type="EC" id="2.3.2.26"/>
    </reaction>
</comment>